<dbReference type="RefSeq" id="WP_301591046.1">
    <property type="nucleotide sequence ID" value="NZ_JAPFQI010000012.1"/>
</dbReference>
<dbReference type="Pfam" id="PF08811">
    <property type="entry name" value="DUF1800"/>
    <property type="match status" value="1"/>
</dbReference>
<gene>
    <name evidence="1" type="ORF">OF850_14825</name>
</gene>
<protein>
    <submittedName>
        <fullName evidence="1">DUF1800 domain-containing protein</fullName>
    </submittedName>
</protein>
<evidence type="ECO:0000313" key="2">
    <source>
        <dbReference type="Proteomes" id="UP001526430"/>
    </source>
</evidence>
<evidence type="ECO:0000313" key="1">
    <source>
        <dbReference type="EMBL" id="MCW8086907.1"/>
    </source>
</evidence>
<name>A0ABT3NXM2_9PROT</name>
<proteinExistence type="predicted"/>
<sequence>MSARALHAVTRFGLGPRPDQPLPADPERWLRAQIRTPAPLPGPDAADCGRVSRLRRDDPGFMPSGYFPQEARAWLGRLLLSPDGFLERWTDLWCNHLCVSRRAAGVSSWGGHYHRTAIRPHVFGRFEDMFLAAMRHPAMLNYLDNVASYGPGSRAGQNGRLTANENLARETLELHSVTLEGGYAQEDVASLALILTGWNIGRGPDYREPEGFLFRGIRHEPGPKRLMGETFPEGEEGGVAALRFLARHPCTYRNLARRIATHFIADDPPAAALARLEASLSASGGDLGEAARTLVALPEAWQPLRKLASQQDYAVAVLRGIGAGEEGVEPLLNRLGAFDQPLWMPPAPIGWPDKAPGWNAPEQLMRRLDWVSALSSGLAANFPLDPPELVERLRGPLAPEEVRLAVARAPSRREGFILALAHPGMHRR</sequence>
<dbReference type="EMBL" id="JAPFQI010000012">
    <property type="protein sequence ID" value="MCW8086907.1"/>
    <property type="molecule type" value="Genomic_DNA"/>
</dbReference>
<dbReference type="Proteomes" id="UP001526430">
    <property type="component" value="Unassembled WGS sequence"/>
</dbReference>
<reference evidence="1 2" key="1">
    <citation type="submission" date="2022-10" db="EMBL/GenBank/DDBJ databases">
        <title>Roseococcus glaciei nov., sp. nov., isolated from glacier.</title>
        <authorList>
            <person name="Liu Q."/>
            <person name="Xin Y.-H."/>
        </authorList>
    </citation>
    <scope>NUCLEOTIDE SEQUENCE [LARGE SCALE GENOMIC DNA]</scope>
    <source>
        <strain evidence="1 2">MDT2-1-1</strain>
    </source>
</reference>
<dbReference type="InterPro" id="IPR014917">
    <property type="entry name" value="DUF1800"/>
</dbReference>
<keyword evidence="2" id="KW-1185">Reference proteome</keyword>
<organism evidence="1 2">
    <name type="scientific">Sabulicella glaciei</name>
    <dbReference type="NCBI Taxonomy" id="2984948"/>
    <lineage>
        <taxon>Bacteria</taxon>
        <taxon>Pseudomonadati</taxon>
        <taxon>Pseudomonadota</taxon>
        <taxon>Alphaproteobacteria</taxon>
        <taxon>Acetobacterales</taxon>
        <taxon>Acetobacteraceae</taxon>
        <taxon>Sabulicella</taxon>
    </lineage>
</organism>
<accession>A0ABT3NXM2</accession>
<comment type="caution">
    <text evidence="1">The sequence shown here is derived from an EMBL/GenBank/DDBJ whole genome shotgun (WGS) entry which is preliminary data.</text>
</comment>